<feature type="signal peptide" evidence="8">
    <location>
        <begin position="1"/>
        <end position="20"/>
    </location>
</feature>
<evidence type="ECO:0000256" key="5">
    <source>
        <dbReference type="ARBA" id="ARBA00023002"/>
    </source>
</evidence>
<evidence type="ECO:0000313" key="11">
    <source>
        <dbReference type="Proteomes" id="UP001152759"/>
    </source>
</evidence>
<dbReference type="AlphaFoldDB" id="A0A9P0F268"/>
<keyword evidence="4" id="KW-0479">Metal-binding</keyword>
<evidence type="ECO:0000256" key="3">
    <source>
        <dbReference type="ARBA" id="ARBA00022617"/>
    </source>
</evidence>
<dbReference type="InterPro" id="IPR036851">
    <property type="entry name" value="Chloroperoxidase-like_sf"/>
</dbReference>
<keyword evidence="11" id="KW-1185">Reference proteome</keyword>
<reference evidence="10" key="1">
    <citation type="submission" date="2021-12" db="EMBL/GenBank/DDBJ databases">
        <authorList>
            <person name="King R."/>
        </authorList>
    </citation>
    <scope>NUCLEOTIDE SEQUENCE</scope>
</reference>
<evidence type="ECO:0000256" key="1">
    <source>
        <dbReference type="ARBA" id="ARBA00001970"/>
    </source>
</evidence>
<evidence type="ECO:0000256" key="6">
    <source>
        <dbReference type="ARBA" id="ARBA00023004"/>
    </source>
</evidence>
<keyword evidence="6" id="KW-0408">Iron</keyword>
<sequence>MTNWIIFWLLAFSSCTIARAKVIEELIDLLNRNQHEERQLPGVKPRFDAKAQRIDVSGQHAFKAPGPGDQRGPCPGLNALANHNYLPHSGVASISEFILATHHVFGMGMDLAAALCLLGGVFTGDGVKFSMGGATPLVPAPLGGILGTPQGLSNSHNRYESDCSVTRGDLYQYGNAYRLQMSQFKDLLAMRNESGNYNLETMGAFLGKRFFQCINENPYFFHGPVSGLLVGNGAYPFVYRFMGNKSAEYPDGFLDRRVLKSMYAVTGEGDNLVYLPGHERIPENWYKRAIGDEYTLAYFLTDLTKVLIKYPHTISMGGNTGTVNSFFGIELHNLTNGVFNGATLLQGNNLACFIYQALQNALPDAAKPVITLGFTIILALLRPLTSRPGSIGCPQFSQFNSSLFDIFPGYSEYRPGGANDAIEQLVRSLQSK</sequence>
<keyword evidence="3" id="KW-0349">Heme</keyword>
<name>A0A9P0F268_BEMTA</name>
<comment type="similarity">
    <text evidence="7">Belongs to the chloroperoxidase family.</text>
</comment>
<dbReference type="Gene3D" id="1.10.489.10">
    <property type="entry name" value="Chloroperoxidase-like"/>
    <property type="match status" value="1"/>
</dbReference>
<dbReference type="PANTHER" id="PTHR33577">
    <property type="entry name" value="STERIGMATOCYSTIN BIOSYNTHESIS PEROXIDASE STCC-RELATED"/>
    <property type="match status" value="1"/>
</dbReference>
<keyword evidence="8" id="KW-0732">Signal</keyword>
<organism evidence="10 11">
    <name type="scientific">Bemisia tabaci</name>
    <name type="common">Sweetpotato whitefly</name>
    <name type="synonym">Aleurodes tabaci</name>
    <dbReference type="NCBI Taxonomy" id="7038"/>
    <lineage>
        <taxon>Eukaryota</taxon>
        <taxon>Metazoa</taxon>
        <taxon>Ecdysozoa</taxon>
        <taxon>Arthropoda</taxon>
        <taxon>Hexapoda</taxon>
        <taxon>Insecta</taxon>
        <taxon>Pterygota</taxon>
        <taxon>Neoptera</taxon>
        <taxon>Paraneoptera</taxon>
        <taxon>Hemiptera</taxon>
        <taxon>Sternorrhyncha</taxon>
        <taxon>Aleyrodoidea</taxon>
        <taxon>Aleyrodidae</taxon>
        <taxon>Aleyrodinae</taxon>
        <taxon>Bemisia</taxon>
    </lineage>
</organism>
<dbReference type="PANTHER" id="PTHR33577:SF1">
    <property type="entry name" value="HEME HALOPEROXIDASE FAMILY PROFILE DOMAIN-CONTAINING PROTEIN"/>
    <property type="match status" value="1"/>
</dbReference>
<evidence type="ECO:0000256" key="8">
    <source>
        <dbReference type="SAM" id="SignalP"/>
    </source>
</evidence>
<evidence type="ECO:0000256" key="4">
    <source>
        <dbReference type="ARBA" id="ARBA00022723"/>
    </source>
</evidence>
<dbReference type="GO" id="GO:0046872">
    <property type="term" value="F:metal ion binding"/>
    <property type="evidence" value="ECO:0007669"/>
    <property type="project" value="UniProtKB-KW"/>
</dbReference>
<dbReference type="Proteomes" id="UP001152759">
    <property type="component" value="Chromosome 2"/>
</dbReference>
<evidence type="ECO:0000256" key="2">
    <source>
        <dbReference type="ARBA" id="ARBA00022559"/>
    </source>
</evidence>
<dbReference type="SUPFAM" id="SSF47571">
    <property type="entry name" value="Cloroperoxidase"/>
    <property type="match status" value="1"/>
</dbReference>
<dbReference type="GO" id="GO:0004601">
    <property type="term" value="F:peroxidase activity"/>
    <property type="evidence" value="ECO:0007669"/>
    <property type="project" value="UniProtKB-KW"/>
</dbReference>
<evidence type="ECO:0000259" key="9">
    <source>
        <dbReference type="Pfam" id="PF01328"/>
    </source>
</evidence>
<dbReference type="InterPro" id="IPR000028">
    <property type="entry name" value="Chloroperoxidase"/>
</dbReference>
<comment type="cofactor">
    <cofactor evidence="1">
        <name>heme b</name>
        <dbReference type="ChEBI" id="CHEBI:60344"/>
    </cofactor>
</comment>
<dbReference type="Pfam" id="PF01328">
    <property type="entry name" value="Peroxidase_2"/>
    <property type="match status" value="1"/>
</dbReference>
<keyword evidence="2" id="KW-0575">Peroxidase</keyword>
<feature type="chain" id="PRO_5040251438" description="Heme haloperoxidase family profile domain-containing protein" evidence="8">
    <location>
        <begin position="21"/>
        <end position="432"/>
    </location>
</feature>
<accession>A0A9P0F268</accession>
<evidence type="ECO:0000313" key="10">
    <source>
        <dbReference type="EMBL" id="CAH0385204.1"/>
    </source>
</evidence>
<gene>
    <name evidence="10" type="ORF">BEMITA_LOCUS4456</name>
</gene>
<keyword evidence="5" id="KW-0560">Oxidoreductase</keyword>
<proteinExistence type="inferred from homology"/>
<feature type="domain" description="Heme haloperoxidase family profile" evidence="9">
    <location>
        <begin position="60"/>
        <end position="289"/>
    </location>
</feature>
<dbReference type="EMBL" id="OU963863">
    <property type="protein sequence ID" value="CAH0385204.1"/>
    <property type="molecule type" value="Genomic_DNA"/>
</dbReference>
<evidence type="ECO:0000256" key="7">
    <source>
        <dbReference type="ARBA" id="ARBA00025795"/>
    </source>
</evidence>
<protein>
    <recommendedName>
        <fullName evidence="9">Heme haloperoxidase family profile domain-containing protein</fullName>
    </recommendedName>
</protein>
<dbReference type="KEGG" id="btab:109040928"/>